<evidence type="ECO:0000313" key="2">
    <source>
        <dbReference type="EMBL" id="MQS10790.1"/>
    </source>
</evidence>
<dbReference type="EMBL" id="WBOF01000001">
    <property type="protein sequence ID" value="MQS10790.1"/>
    <property type="molecule type" value="Genomic_DNA"/>
</dbReference>
<evidence type="ECO:0000259" key="1">
    <source>
        <dbReference type="Pfam" id="PF00296"/>
    </source>
</evidence>
<feature type="domain" description="Luciferase-like" evidence="1">
    <location>
        <begin position="11"/>
        <end position="322"/>
    </location>
</feature>
<dbReference type="SUPFAM" id="SSF51679">
    <property type="entry name" value="Bacterial luciferase-like"/>
    <property type="match status" value="1"/>
</dbReference>
<dbReference type="InterPro" id="IPR019919">
    <property type="entry name" value="Lucif-like_OxRdtase_MSMEG_2256"/>
</dbReference>
<dbReference type="InterPro" id="IPR050564">
    <property type="entry name" value="F420-G6PD/mer"/>
</dbReference>
<organism evidence="2 3">
    <name type="scientific">Streptomyces kaniharaensis</name>
    <dbReference type="NCBI Taxonomy" id="212423"/>
    <lineage>
        <taxon>Bacteria</taxon>
        <taxon>Bacillati</taxon>
        <taxon>Actinomycetota</taxon>
        <taxon>Actinomycetes</taxon>
        <taxon>Kitasatosporales</taxon>
        <taxon>Streptomycetaceae</taxon>
        <taxon>Streptomyces</taxon>
    </lineage>
</organism>
<dbReference type="NCBIfam" id="TIGR03617">
    <property type="entry name" value="F420_MSMEG_2256"/>
    <property type="match status" value="1"/>
</dbReference>
<dbReference type="Proteomes" id="UP000450000">
    <property type="component" value="Unassembled WGS sequence"/>
</dbReference>
<dbReference type="PANTHER" id="PTHR43244">
    <property type="match status" value="1"/>
</dbReference>
<sequence length="349" mass="37942">MDRPPATFRLDATASGHPAGILDAAAQAERRGMDRLTVAETAYDPFLQLARAADRTESIELATGIAVAFARTPMTLAYQAWGLHAASGGRAVIGLGSQVKPHIEKRFGMPWDRPAARMREYVHAVRAIWHSWQTGERLRFRGEFYTHTMMTPVFSPDPIAAGVPRILLAGVGPLMTRTAGAVADGFLSHPFSSPAYLAEQVLPGLAEARAQAEADGAPWTARPFEIAGSVLTAAGRTKEELAANRAGVRERLAFYASTPAYRPVLAQHGWEDLQERLHPLSVRGRWQEMAELIDDEVFDTFAVAGSVADVAREIRRRYAGLVTRLSVSLPEDADPALGLDVLEAVRALD</sequence>
<accession>A0A6N7KH72</accession>
<dbReference type="PANTHER" id="PTHR43244:SF2">
    <property type="entry name" value="CONSERVED HYPOTHETICAL ALANINE AND PROLINE-RICH PROTEIN"/>
    <property type="match status" value="1"/>
</dbReference>
<keyword evidence="2" id="KW-0560">Oxidoreductase</keyword>
<evidence type="ECO:0000313" key="3">
    <source>
        <dbReference type="Proteomes" id="UP000450000"/>
    </source>
</evidence>
<dbReference type="AlphaFoldDB" id="A0A6N7KH72"/>
<dbReference type="OrthoDB" id="3284378at2"/>
<dbReference type="Gene3D" id="3.20.20.30">
    <property type="entry name" value="Luciferase-like domain"/>
    <property type="match status" value="1"/>
</dbReference>
<dbReference type="GO" id="GO:0016705">
    <property type="term" value="F:oxidoreductase activity, acting on paired donors, with incorporation or reduction of molecular oxygen"/>
    <property type="evidence" value="ECO:0007669"/>
    <property type="project" value="InterPro"/>
</dbReference>
<dbReference type="InterPro" id="IPR036661">
    <property type="entry name" value="Luciferase-like_sf"/>
</dbReference>
<name>A0A6N7KH72_9ACTN</name>
<protein>
    <submittedName>
        <fullName evidence="2">TIGR03617 family F420-dependent LLM class oxidoreductase</fullName>
        <ecNumber evidence="2">1.-.-.-</ecNumber>
    </submittedName>
</protein>
<keyword evidence="3" id="KW-1185">Reference proteome</keyword>
<dbReference type="Pfam" id="PF00296">
    <property type="entry name" value="Bac_luciferase"/>
    <property type="match status" value="1"/>
</dbReference>
<proteinExistence type="predicted"/>
<dbReference type="EC" id="1.-.-.-" evidence="2"/>
<dbReference type="CDD" id="cd01097">
    <property type="entry name" value="Tetrahydromethanopterin_reductase"/>
    <property type="match status" value="1"/>
</dbReference>
<gene>
    <name evidence="2" type="ORF">F7Q99_00450</name>
</gene>
<comment type="caution">
    <text evidence="2">The sequence shown here is derived from an EMBL/GenBank/DDBJ whole genome shotgun (WGS) entry which is preliminary data.</text>
</comment>
<dbReference type="RefSeq" id="WP_153459556.1">
    <property type="nucleotide sequence ID" value="NZ_WBOF01000001.1"/>
</dbReference>
<reference evidence="2 3" key="1">
    <citation type="submission" date="2019-09" db="EMBL/GenBank/DDBJ databases">
        <title>Genome Sequences of Streptomyces kaniharaensis ATCC 21070.</title>
        <authorList>
            <person name="Zhu W."/>
            <person name="De Crecy-Lagard V."/>
            <person name="Richards N.G."/>
        </authorList>
    </citation>
    <scope>NUCLEOTIDE SEQUENCE [LARGE SCALE GENOMIC DNA]</scope>
    <source>
        <strain evidence="2 3">SF-557</strain>
    </source>
</reference>
<dbReference type="InterPro" id="IPR011251">
    <property type="entry name" value="Luciferase-like_dom"/>
</dbReference>